<keyword evidence="5" id="KW-0472">Membrane</keyword>
<keyword evidence="2 7" id="KW-0645">Protease</keyword>
<dbReference type="PROSITE" id="PS50106">
    <property type="entry name" value="PDZ"/>
    <property type="match status" value="1"/>
</dbReference>
<dbReference type="RefSeq" id="WP_192748312.1">
    <property type="nucleotide sequence ID" value="NZ_JADBEM010000001.1"/>
</dbReference>
<dbReference type="InterPro" id="IPR043504">
    <property type="entry name" value="Peptidase_S1_PA_chymotrypsin"/>
</dbReference>
<dbReference type="InterPro" id="IPR036034">
    <property type="entry name" value="PDZ_sf"/>
</dbReference>
<dbReference type="InterPro" id="IPR051201">
    <property type="entry name" value="Chloro_Bact_Ser_Proteases"/>
</dbReference>
<dbReference type="Gene3D" id="2.40.10.10">
    <property type="entry name" value="Trypsin-like serine proteases"/>
    <property type="match status" value="2"/>
</dbReference>
<dbReference type="Pfam" id="PF13180">
    <property type="entry name" value="PDZ_2"/>
    <property type="match status" value="1"/>
</dbReference>
<dbReference type="AlphaFoldDB" id="A0A927MMQ6"/>
<evidence type="ECO:0000256" key="4">
    <source>
        <dbReference type="SAM" id="MobiDB-lite"/>
    </source>
</evidence>
<dbReference type="Proteomes" id="UP000638648">
    <property type="component" value="Unassembled WGS sequence"/>
</dbReference>
<feature type="transmembrane region" description="Helical" evidence="5">
    <location>
        <begin position="128"/>
        <end position="153"/>
    </location>
</feature>
<sequence length="531" mass="52327">MTETTPSGQPDRTDGSAPSAHQPAEPRSVGQPIPSSNSGGSGSSGGSGGSPVGAGSSAEAESDGAWEHTRPLPDFVPPYAYGQQRPPGQPPLPPYGQRPGGGWSGGDRPGGDGPGSGSGSGRPRRRGAAAVVALALAAGLVGGGAGTAATYFLTRGEGGFNSTALDQPVARFEGASNAPAGSVQQVANKLLPSVVSITIATSQGSGNGSGIVLSKDGLILTNNHVAAAGQGGSLSVTFNDGKTVKASVVGTDPVTDLAVLRASRTSGLTPAVLGSSGDLSVGQNVVAIGSPLGLSGTVTSGIVSALDRPVPSSDSSEDQNTVIDAIQTDAAINPGNSGGALVNMAGQVVGINSSAILSGSGEQEGGSIGLGFAIPIDEARPIAKQLIDEGRAEHAQLGVTAGASASSNGVTNGAQVQNVTANGAADKAGLREGDVITKVDDRNITDADALVAAVRSYRPGVKVKLTYVRDGRTLTTQATLGTDGGKAQQPVQPEQGGQDQSPGQEQSPGQGEQVPGQDGGNQDELPFPGNR</sequence>
<protein>
    <submittedName>
        <fullName evidence="7">Serine protease PepD</fullName>
        <ecNumber evidence="7">3.4.21.-</ecNumber>
    </submittedName>
</protein>
<evidence type="ECO:0000256" key="1">
    <source>
        <dbReference type="ARBA" id="ARBA00010541"/>
    </source>
</evidence>
<dbReference type="SUPFAM" id="SSF50494">
    <property type="entry name" value="Trypsin-like serine proteases"/>
    <property type="match status" value="1"/>
</dbReference>
<name>A0A927MMQ6_9ACTN</name>
<feature type="compositionally biased region" description="Low complexity" evidence="4">
    <location>
        <begin position="77"/>
        <end position="86"/>
    </location>
</feature>
<reference evidence="7" key="1">
    <citation type="submission" date="2020-10" db="EMBL/GenBank/DDBJ databases">
        <title>Sequencing the genomes of 1000 actinobacteria strains.</title>
        <authorList>
            <person name="Klenk H.-P."/>
        </authorList>
    </citation>
    <scope>NUCLEOTIDE SEQUENCE</scope>
    <source>
        <strain evidence="7">DSM 45354</strain>
    </source>
</reference>
<comment type="caution">
    <text evidence="7">The sequence shown here is derived from an EMBL/GenBank/DDBJ whole genome shotgun (WGS) entry which is preliminary data.</text>
</comment>
<proteinExistence type="inferred from homology"/>
<organism evidence="7 8">
    <name type="scientific">Actinopolymorpha pittospori</name>
    <dbReference type="NCBI Taxonomy" id="648752"/>
    <lineage>
        <taxon>Bacteria</taxon>
        <taxon>Bacillati</taxon>
        <taxon>Actinomycetota</taxon>
        <taxon>Actinomycetes</taxon>
        <taxon>Propionibacteriales</taxon>
        <taxon>Actinopolymorphaceae</taxon>
        <taxon>Actinopolymorpha</taxon>
    </lineage>
</organism>
<dbReference type="Pfam" id="PF13365">
    <property type="entry name" value="Trypsin_2"/>
    <property type="match status" value="1"/>
</dbReference>
<keyword evidence="5" id="KW-0812">Transmembrane</keyword>
<dbReference type="EC" id="3.4.21.-" evidence="7"/>
<dbReference type="PANTHER" id="PTHR43343">
    <property type="entry name" value="PEPTIDASE S12"/>
    <property type="match status" value="1"/>
</dbReference>
<keyword evidence="5" id="KW-1133">Transmembrane helix</keyword>
<evidence type="ECO:0000256" key="5">
    <source>
        <dbReference type="SAM" id="Phobius"/>
    </source>
</evidence>
<dbReference type="InterPro" id="IPR001940">
    <property type="entry name" value="Peptidase_S1C"/>
</dbReference>
<dbReference type="SMART" id="SM00228">
    <property type="entry name" value="PDZ"/>
    <property type="match status" value="1"/>
</dbReference>
<feature type="compositionally biased region" description="Low complexity" evidence="4">
    <location>
        <begin position="492"/>
        <end position="516"/>
    </location>
</feature>
<feature type="compositionally biased region" description="Gly residues" evidence="4">
    <location>
        <begin position="39"/>
        <end position="52"/>
    </location>
</feature>
<evidence type="ECO:0000256" key="3">
    <source>
        <dbReference type="ARBA" id="ARBA00022801"/>
    </source>
</evidence>
<dbReference type="GO" id="GO:0006508">
    <property type="term" value="P:proteolysis"/>
    <property type="evidence" value="ECO:0007669"/>
    <property type="project" value="UniProtKB-KW"/>
</dbReference>
<keyword evidence="8" id="KW-1185">Reference proteome</keyword>
<dbReference type="Gene3D" id="2.30.42.10">
    <property type="match status" value="1"/>
</dbReference>
<keyword evidence="3 7" id="KW-0378">Hydrolase</keyword>
<evidence type="ECO:0000256" key="2">
    <source>
        <dbReference type="ARBA" id="ARBA00022670"/>
    </source>
</evidence>
<feature type="domain" description="PDZ" evidence="6">
    <location>
        <begin position="386"/>
        <end position="469"/>
    </location>
</feature>
<dbReference type="InterPro" id="IPR009003">
    <property type="entry name" value="Peptidase_S1_PA"/>
</dbReference>
<dbReference type="GO" id="GO:0004252">
    <property type="term" value="F:serine-type endopeptidase activity"/>
    <property type="evidence" value="ECO:0007669"/>
    <property type="project" value="InterPro"/>
</dbReference>
<dbReference type="PRINTS" id="PR00834">
    <property type="entry name" value="PROTEASES2C"/>
</dbReference>
<accession>A0A927MMQ6</accession>
<dbReference type="PANTHER" id="PTHR43343:SF3">
    <property type="entry name" value="PROTEASE DO-LIKE 8, CHLOROPLASTIC"/>
    <property type="match status" value="1"/>
</dbReference>
<feature type="compositionally biased region" description="Pro residues" evidence="4">
    <location>
        <begin position="87"/>
        <end position="96"/>
    </location>
</feature>
<feature type="region of interest" description="Disordered" evidence="4">
    <location>
        <begin position="1"/>
        <end position="124"/>
    </location>
</feature>
<evidence type="ECO:0000259" key="6">
    <source>
        <dbReference type="PROSITE" id="PS50106"/>
    </source>
</evidence>
<dbReference type="InterPro" id="IPR001478">
    <property type="entry name" value="PDZ"/>
</dbReference>
<evidence type="ECO:0000313" key="7">
    <source>
        <dbReference type="EMBL" id="MBE1603515.1"/>
    </source>
</evidence>
<evidence type="ECO:0000313" key="8">
    <source>
        <dbReference type="Proteomes" id="UP000638648"/>
    </source>
</evidence>
<dbReference type="SUPFAM" id="SSF50156">
    <property type="entry name" value="PDZ domain-like"/>
    <property type="match status" value="1"/>
</dbReference>
<feature type="compositionally biased region" description="Polar residues" evidence="4">
    <location>
        <begin position="1"/>
        <end position="10"/>
    </location>
</feature>
<feature type="region of interest" description="Disordered" evidence="4">
    <location>
        <begin position="476"/>
        <end position="531"/>
    </location>
</feature>
<comment type="similarity">
    <text evidence="1">Belongs to the peptidase S1C family.</text>
</comment>
<gene>
    <name evidence="7" type="ORF">HEB94_000363</name>
</gene>
<feature type="compositionally biased region" description="Gly residues" evidence="4">
    <location>
        <begin position="98"/>
        <end position="120"/>
    </location>
</feature>
<dbReference type="EMBL" id="JADBEM010000001">
    <property type="protein sequence ID" value="MBE1603515.1"/>
    <property type="molecule type" value="Genomic_DNA"/>
</dbReference>